<reference evidence="2 3" key="1">
    <citation type="submission" date="2018-03" db="EMBL/GenBank/DDBJ databases">
        <title>Bacillus urumqiensis sp. nov., a moderately haloalkaliphilic bacterium isolated from a salt lake.</title>
        <authorList>
            <person name="Zhao B."/>
            <person name="Liao Z."/>
        </authorList>
    </citation>
    <scope>NUCLEOTIDE SEQUENCE [LARGE SCALE GENOMIC DNA]</scope>
    <source>
        <strain evidence="2 3">BZ-SZ-XJ18</strain>
    </source>
</reference>
<organism evidence="2 3">
    <name type="scientific">Alkalicoccus urumqiensis</name>
    <name type="common">Bacillus urumqiensis</name>
    <dbReference type="NCBI Taxonomy" id="1548213"/>
    <lineage>
        <taxon>Bacteria</taxon>
        <taxon>Bacillati</taxon>
        <taxon>Bacillota</taxon>
        <taxon>Bacilli</taxon>
        <taxon>Bacillales</taxon>
        <taxon>Bacillaceae</taxon>
        <taxon>Alkalicoccus</taxon>
    </lineage>
</organism>
<dbReference type="InterPro" id="IPR036188">
    <property type="entry name" value="FAD/NAD-bd_sf"/>
</dbReference>
<dbReference type="Proteomes" id="UP000243650">
    <property type="component" value="Unassembled WGS sequence"/>
</dbReference>
<comment type="caution">
    <text evidence="2">The sequence shown here is derived from an EMBL/GenBank/DDBJ whole genome shotgun (WGS) entry which is preliminary data.</text>
</comment>
<proteinExistence type="predicted"/>
<dbReference type="Pfam" id="PF01593">
    <property type="entry name" value="Amino_oxidase"/>
    <property type="match status" value="1"/>
</dbReference>
<evidence type="ECO:0000313" key="3">
    <source>
        <dbReference type="Proteomes" id="UP000243650"/>
    </source>
</evidence>
<dbReference type="SUPFAM" id="SSF51905">
    <property type="entry name" value="FAD/NAD(P)-binding domain"/>
    <property type="match status" value="1"/>
</dbReference>
<dbReference type="GO" id="GO:0016491">
    <property type="term" value="F:oxidoreductase activity"/>
    <property type="evidence" value="ECO:0007669"/>
    <property type="project" value="InterPro"/>
</dbReference>
<dbReference type="EMBL" id="PVNS01000002">
    <property type="protein sequence ID" value="PRO66893.1"/>
    <property type="molecule type" value="Genomic_DNA"/>
</dbReference>
<dbReference type="RefSeq" id="WP_105957929.1">
    <property type="nucleotide sequence ID" value="NZ_PVNS01000002.1"/>
</dbReference>
<dbReference type="GO" id="GO:0016116">
    <property type="term" value="P:carotenoid metabolic process"/>
    <property type="evidence" value="ECO:0007669"/>
    <property type="project" value="InterPro"/>
</dbReference>
<name>A0A2P6MKV3_ALKUR</name>
<keyword evidence="3" id="KW-1185">Reference proteome</keyword>
<gene>
    <name evidence="2" type="ORF">C6I21_02940</name>
</gene>
<dbReference type="OrthoDB" id="9789960at2"/>
<accession>A0A2P6MKV3</accession>
<dbReference type="InterPro" id="IPR045892">
    <property type="entry name" value="CrtISO-like"/>
</dbReference>
<evidence type="ECO:0000313" key="2">
    <source>
        <dbReference type="EMBL" id="PRO66893.1"/>
    </source>
</evidence>
<feature type="domain" description="Amine oxidase" evidence="1">
    <location>
        <begin position="12"/>
        <end position="475"/>
    </location>
</feature>
<dbReference type="InterPro" id="IPR002937">
    <property type="entry name" value="Amino_oxidase"/>
</dbReference>
<dbReference type="Gene3D" id="3.50.50.60">
    <property type="entry name" value="FAD/NAD(P)-binding domain"/>
    <property type="match status" value="2"/>
</dbReference>
<protein>
    <submittedName>
        <fullName evidence="2">FAD-dependent oxidoreductase</fullName>
    </submittedName>
</protein>
<dbReference type="PANTHER" id="PTHR46313">
    <property type="match status" value="1"/>
</dbReference>
<sequence>MGNILIIGSGFAGATAGALLQKHGETVTLIESSVEWGGSAGKFQRRKYRFPVGATLGMGWEPGGIHDRIHTYLGSRPAYTRQQYAMTLSSQGETLYYYEEREAFLQEWDRLFPHAAGRIRRFFRDVWSRAALLRPLMKQFPSIPPASASAAGSLLKGFRPGQLKLVPELMKTMDLLITRHQLQNESRFLQLLDHILLDSMQTTHDKCSLLFGCTALDIYHRGTFYVHGGLYKVIENLLEHITSEGGTCIRARKITRIRRGVNARYEAVEHRGRVHEADTIIINNSHHRAAELFPENLQHKVALPEKKKEWGAFVIYAAVEAGAVTSMPLFHQLYLSEEADHFFVSKSMENDELRAPGGFVTITMSTHIDLNRWKTKKEYDSQKQLLTEQVLQRLEEQYPGFRDSIVHLENGGPAAWKRYINRSGVGGYPQFPSNTLWHAPDVTTGLKGVYVCGDTVFPGAGSIGAASSGVLAARAAAGERIL</sequence>
<dbReference type="AlphaFoldDB" id="A0A2P6MKV3"/>
<evidence type="ECO:0000259" key="1">
    <source>
        <dbReference type="Pfam" id="PF01593"/>
    </source>
</evidence>
<dbReference type="PANTHER" id="PTHR46313:SF3">
    <property type="entry name" value="PROLYCOPENE ISOMERASE, CHLOROPLASTIC"/>
    <property type="match status" value="1"/>
</dbReference>